<dbReference type="EMBL" id="JAVDYE010000001">
    <property type="protein sequence ID" value="MDR7382217.1"/>
    <property type="molecule type" value="Genomic_DNA"/>
</dbReference>
<keyword evidence="1" id="KW-0472">Membrane</keyword>
<reference evidence="2 3" key="1">
    <citation type="submission" date="2023-07" db="EMBL/GenBank/DDBJ databases">
        <title>Sequencing the genomes of 1000 actinobacteria strains.</title>
        <authorList>
            <person name="Klenk H.-P."/>
        </authorList>
    </citation>
    <scope>NUCLEOTIDE SEQUENCE [LARGE SCALE GENOMIC DNA]</scope>
    <source>
        <strain evidence="2 3">DSM 45554</strain>
    </source>
</reference>
<feature type="transmembrane region" description="Helical" evidence="1">
    <location>
        <begin position="21"/>
        <end position="48"/>
    </location>
</feature>
<keyword evidence="1" id="KW-0812">Transmembrane</keyword>
<comment type="caution">
    <text evidence="2">The sequence shown here is derived from an EMBL/GenBank/DDBJ whole genome shotgun (WGS) entry which is preliminary data.</text>
</comment>
<protein>
    <recommendedName>
        <fullName evidence="4">PH (Pleckstrin Homology) domain-containing protein</fullName>
    </recommendedName>
</protein>
<feature type="transmembrane region" description="Helical" evidence="1">
    <location>
        <begin position="60"/>
        <end position="80"/>
    </location>
</feature>
<proteinExistence type="predicted"/>
<evidence type="ECO:0008006" key="4">
    <source>
        <dbReference type="Google" id="ProtNLM"/>
    </source>
</evidence>
<evidence type="ECO:0000313" key="2">
    <source>
        <dbReference type="EMBL" id="MDR7382217.1"/>
    </source>
</evidence>
<name>A0ABU2CM18_9MICO</name>
<keyword evidence="3" id="KW-1185">Reference proteome</keyword>
<gene>
    <name evidence="2" type="ORF">J2S48_001732</name>
</gene>
<dbReference type="Proteomes" id="UP001183585">
    <property type="component" value="Unassembled WGS sequence"/>
</dbReference>
<organism evidence="2 3">
    <name type="scientific">Promicromonospora iranensis</name>
    <dbReference type="NCBI Taxonomy" id="1105144"/>
    <lineage>
        <taxon>Bacteria</taxon>
        <taxon>Bacillati</taxon>
        <taxon>Actinomycetota</taxon>
        <taxon>Actinomycetes</taxon>
        <taxon>Micrococcales</taxon>
        <taxon>Promicromonosporaceae</taxon>
        <taxon>Promicromonospora</taxon>
    </lineage>
</organism>
<keyword evidence="1" id="KW-1133">Transmembrane helix</keyword>
<evidence type="ECO:0000313" key="3">
    <source>
        <dbReference type="Proteomes" id="UP001183585"/>
    </source>
</evidence>
<sequence length="155" mass="16942">MSGDRVWSLREVRTLVRGPSAFALLGWVLWGVGIGLVLLIVLVVGMLVRGTGYGGSPFSTVVMIAILLDAAFLNWVVIWVQAKKRREARAGYATVMNEKSGLEQVDSRTGRVIRLAGEPFLTRQEHLRRIGLIRESVKGEQLGSAGDGTEPLRGE</sequence>
<dbReference type="RefSeq" id="WP_274998310.1">
    <property type="nucleotide sequence ID" value="NZ_JAJQQP010000023.1"/>
</dbReference>
<evidence type="ECO:0000256" key="1">
    <source>
        <dbReference type="SAM" id="Phobius"/>
    </source>
</evidence>
<accession>A0ABU2CM18</accession>